<feature type="transmembrane region" description="Helical" evidence="1">
    <location>
        <begin position="43"/>
        <end position="60"/>
    </location>
</feature>
<reference evidence="2 3" key="1">
    <citation type="submission" date="2023-01" db="EMBL/GenBank/DDBJ databases">
        <authorList>
            <person name="Lee S.H."/>
            <person name="Jung H.S."/>
            <person name="Yun J.U."/>
        </authorList>
    </citation>
    <scope>NUCLEOTIDE SEQUENCE [LARGE SCALE GENOMIC DNA]</scope>
    <source>
        <strain evidence="2 3">CBA3646</strain>
    </source>
</reference>
<feature type="transmembrane region" description="Helical" evidence="1">
    <location>
        <begin position="21"/>
        <end position="37"/>
    </location>
</feature>
<keyword evidence="1" id="KW-0812">Transmembrane</keyword>
<evidence type="ECO:0000256" key="1">
    <source>
        <dbReference type="SAM" id="Phobius"/>
    </source>
</evidence>
<keyword evidence="1" id="KW-0472">Membrane</keyword>
<dbReference type="Proteomes" id="UP001210339">
    <property type="component" value="Chromosome"/>
</dbReference>
<organism evidence="2 3">
    <name type="scientific">Peptoniphilus equinus</name>
    <dbReference type="NCBI Taxonomy" id="3016343"/>
    <lineage>
        <taxon>Bacteria</taxon>
        <taxon>Bacillati</taxon>
        <taxon>Bacillota</taxon>
        <taxon>Tissierellia</taxon>
        <taxon>Tissierellales</taxon>
        <taxon>Peptoniphilaceae</taxon>
        <taxon>Peptoniphilus</taxon>
    </lineage>
</organism>
<evidence type="ECO:0000313" key="2">
    <source>
        <dbReference type="EMBL" id="WBW49738.1"/>
    </source>
</evidence>
<dbReference type="RefSeq" id="WP_271191269.1">
    <property type="nucleotide sequence ID" value="NZ_CP115667.1"/>
</dbReference>
<sequence length="133" mass="15320">MKEKFYRFMQGRYGAMYGSDTLSRVLMVLVIASFAVGRALHVQTAYVTLLLIVYMYFRLFSKNITGRYNENRKVQQALNAVTAPFSKLKRRLGDRENKYVSCPSCHQELRIPKGKGRIKVTCPKCGHKFDGRS</sequence>
<keyword evidence="1" id="KW-1133">Transmembrane helix</keyword>
<accession>A0ABY7QV07</accession>
<protein>
    <submittedName>
        <fullName evidence="2">Zinc-ribbon domain-containing protein</fullName>
    </submittedName>
</protein>
<gene>
    <name evidence="2" type="ORF">O6R05_06970</name>
</gene>
<name>A0ABY7QV07_9FIRM</name>
<keyword evidence="3" id="KW-1185">Reference proteome</keyword>
<evidence type="ECO:0000313" key="3">
    <source>
        <dbReference type="Proteomes" id="UP001210339"/>
    </source>
</evidence>
<dbReference type="EMBL" id="CP115667">
    <property type="protein sequence ID" value="WBW49738.1"/>
    <property type="molecule type" value="Genomic_DNA"/>
</dbReference>
<proteinExistence type="predicted"/>